<name>A0A915L199_ROMCU</name>
<dbReference type="InterPro" id="IPR040194">
    <property type="entry name" value="Cwf19-like"/>
</dbReference>
<dbReference type="Gene3D" id="3.30.428.10">
    <property type="entry name" value="HIT-like"/>
    <property type="match status" value="1"/>
</dbReference>
<feature type="domain" description="Cwf19-like protein C-terminal" evidence="3">
    <location>
        <begin position="483"/>
        <end position="569"/>
    </location>
</feature>
<protein>
    <submittedName>
        <fullName evidence="6">CWF19-like protein 1</fullName>
    </submittedName>
</protein>
<dbReference type="SUPFAM" id="SSF54197">
    <property type="entry name" value="HIT-like"/>
    <property type="match status" value="1"/>
</dbReference>
<dbReference type="WBParaSite" id="nRc.2.0.1.t44843-RA">
    <property type="protein sequence ID" value="nRc.2.0.1.t44843-RA"/>
    <property type="gene ID" value="nRc.2.0.1.g44843"/>
</dbReference>
<evidence type="ECO:0000313" key="6">
    <source>
        <dbReference type="WBParaSite" id="nRc.2.0.1.t44843-RA"/>
    </source>
</evidence>
<feature type="region of interest" description="Disordered" evidence="2">
    <location>
        <begin position="319"/>
        <end position="355"/>
    </location>
</feature>
<evidence type="ECO:0000256" key="2">
    <source>
        <dbReference type="SAM" id="MobiDB-lite"/>
    </source>
</evidence>
<evidence type="ECO:0000313" key="5">
    <source>
        <dbReference type="Proteomes" id="UP000887565"/>
    </source>
</evidence>
<dbReference type="GO" id="GO:0061632">
    <property type="term" value="F:RNA lariat debranching enzyme activator activity"/>
    <property type="evidence" value="ECO:0007669"/>
    <property type="project" value="TreeGrafter"/>
</dbReference>
<dbReference type="Proteomes" id="UP000887565">
    <property type="component" value="Unplaced"/>
</dbReference>
<reference evidence="6" key="1">
    <citation type="submission" date="2022-11" db="UniProtKB">
        <authorList>
            <consortium name="WormBaseParasite"/>
        </authorList>
    </citation>
    <scope>IDENTIFICATION</scope>
</reference>
<organism evidence="5 6">
    <name type="scientific">Romanomermis culicivorax</name>
    <name type="common">Nematode worm</name>
    <dbReference type="NCBI Taxonomy" id="13658"/>
    <lineage>
        <taxon>Eukaryota</taxon>
        <taxon>Metazoa</taxon>
        <taxon>Ecdysozoa</taxon>
        <taxon>Nematoda</taxon>
        <taxon>Enoplea</taxon>
        <taxon>Dorylaimia</taxon>
        <taxon>Mermithida</taxon>
        <taxon>Mermithoidea</taxon>
        <taxon>Mermithidae</taxon>
        <taxon>Romanomermis</taxon>
    </lineage>
</organism>
<sequence>MANEIDRMLVCGSVDGKYESLLARLEQISAKFSGKDKFEQLFVCGEFFGSNADENKKIISGEYIVPIPVYVIGPINAERSKYYTAVAGEEIGPNIIYLGRRGVFTTASKLKIAYLSGQEGEYPDDSHFSVDTVDVSRLYNILYIKRWFKISHSFTKELIAQITGGHMESFQGVDILLTSQWPADVDKHTAHTPDVANDDQLQVSALISKLAAALKPRYHFAAMANCHYERPAYRNYKILQESSTQFPATRFVGLARCGNPSRCKWIYAFNIAPCKIEPPPQNCTEFPYTEILNNLEAKKKLMQQLSVIEERPGADQFFFDRTATGAEDNTSDKKHRKRKWESTNNNNNGDGQSAAPKRPCWFCLASPQVEKHLVVSIGEHAYLALAKGQLVPNHVLITPINHVQSLIVCQTESVDVAEEICKYQTSLRKFYAAADMCAVFFERNFRTQHFQLQCVPLPKKVVNQLRPIVEEKLNDLELEFTILSEDSQLKDVVQPGVPYFYIESEDFRLYATKLTRNFPLNFAREVLIDERLLDLGLTYSDWRNCLESMSRETDLAQEFRANFSKYDFTIDEID</sequence>
<keyword evidence="5" id="KW-1185">Reference proteome</keyword>
<dbReference type="AlphaFoldDB" id="A0A915L199"/>
<evidence type="ECO:0000259" key="4">
    <source>
        <dbReference type="Pfam" id="PF04677"/>
    </source>
</evidence>
<dbReference type="InterPro" id="IPR006767">
    <property type="entry name" value="Cwf19-like_C_dom-2"/>
</dbReference>
<evidence type="ECO:0000259" key="3">
    <source>
        <dbReference type="Pfam" id="PF04676"/>
    </source>
</evidence>
<comment type="similarity">
    <text evidence="1">Belongs to the CWF19 family.</text>
</comment>
<dbReference type="PANTHER" id="PTHR12072:SF4">
    <property type="entry name" value="CWF19-LIKE PROTEIN 1"/>
    <property type="match status" value="1"/>
</dbReference>
<dbReference type="GO" id="GO:0000398">
    <property type="term" value="P:mRNA splicing, via spliceosome"/>
    <property type="evidence" value="ECO:0007669"/>
    <property type="project" value="TreeGrafter"/>
</dbReference>
<feature type="compositionally biased region" description="Polar residues" evidence="2">
    <location>
        <begin position="342"/>
        <end position="351"/>
    </location>
</feature>
<dbReference type="InterPro" id="IPR006768">
    <property type="entry name" value="Cwf19-like_C_dom-1"/>
</dbReference>
<dbReference type="Pfam" id="PF04676">
    <property type="entry name" value="CwfJ_C_2"/>
    <property type="match status" value="1"/>
</dbReference>
<dbReference type="OMA" id="IVPITHY"/>
<feature type="domain" description="Cwf19-like C-terminal" evidence="4">
    <location>
        <begin position="354"/>
        <end position="464"/>
    </location>
</feature>
<proteinExistence type="inferred from homology"/>
<dbReference type="CDD" id="cd07380">
    <property type="entry name" value="MPP_CWF19_N"/>
    <property type="match status" value="1"/>
</dbReference>
<accession>A0A915L199</accession>
<dbReference type="InterPro" id="IPR036265">
    <property type="entry name" value="HIT-like_sf"/>
</dbReference>
<dbReference type="GO" id="GO:0071014">
    <property type="term" value="C:post-mRNA release spliceosomal complex"/>
    <property type="evidence" value="ECO:0007669"/>
    <property type="project" value="TreeGrafter"/>
</dbReference>
<evidence type="ECO:0000256" key="1">
    <source>
        <dbReference type="ARBA" id="ARBA00006795"/>
    </source>
</evidence>
<dbReference type="PANTHER" id="PTHR12072">
    <property type="entry name" value="CWF19, CELL CYCLE CONTROL PROTEIN"/>
    <property type="match status" value="1"/>
</dbReference>
<dbReference type="Pfam" id="PF04677">
    <property type="entry name" value="CwfJ_C_1"/>
    <property type="match status" value="1"/>
</dbReference>